<feature type="transmembrane region" description="Helical" evidence="6">
    <location>
        <begin position="407"/>
        <end position="426"/>
    </location>
</feature>
<dbReference type="PANTHER" id="PTHR23528:SF1">
    <property type="entry name" value="MAJOR FACILITATOR SUPERFAMILY (MFS) PROFILE DOMAIN-CONTAINING PROTEIN"/>
    <property type="match status" value="1"/>
</dbReference>
<dbReference type="EMBL" id="AGZS01000003">
    <property type="protein sequence ID" value="EJD64856.1"/>
    <property type="molecule type" value="Genomic_DNA"/>
</dbReference>
<comment type="subcellular location">
    <subcellularLocation>
        <location evidence="1">Cell membrane</location>
        <topology evidence="1">Multi-pass membrane protein</topology>
    </subcellularLocation>
</comment>
<feature type="transmembrane region" description="Helical" evidence="6">
    <location>
        <begin position="189"/>
        <end position="208"/>
    </location>
</feature>
<evidence type="ECO:0000313" key="9">
    <source>
        <dbReference type="Proteomes" id="UP000006415"/>
    </source>
</evidence>
<feature type="transmembrane region" description="Helical" evidence="6">
    <location>
        <begin position="373"/>
        <end position="395"/>
    </location>
</feature>
<name>J0X0F2_9BIFI</name>
<protein>
    <recommendedName>
        <fullName evidence="7">Major facilitator superfamily (MFS) profile domain-containing protein</fullName>
    </recommendedName>
</protein>
<keyword evidence="4 6" id="KW-0472">Membrane</keyword>
<dbReference type="PANTHER" id="PTHR23528">
    <property type="match status" value="1"/>
</dbReference>
<feature type="transmembrane region" description="Helical" evidence="6">
    <location>
        <begin position="280"/>
        <end position="303"/>
    </location>
</feature>
<dbReference type="AlphaFoldDB" id="J0X0F2"/>
<dbReference type="PROSITE" id="PS50850">
    <property type="entry name" value="MFS"/>
    <property type="match status" value="1"/>
</dbReference>
<evidence type="ECO:0000313" key="8">
    <source>
        <dbReference type="EMBL" id="EJD64856.1"/>
    </source>
</evidence>
<dbReference type="Gene3D" id="1.20.1250.20">
    <property type="entry name" value="MFS general substrate transporter like domains"/>
    <property type="match status" value="2"/>
</dbReference>
<dbReference type="GO" id="GO:0005886">
    <property type="term" value="C:plasma membrane"/>
    <property type="evidence" value="ECO:0007669"/>
    <property type="project" value="UniProtKB-SubCell"/>
</dbReference>
<keyword evidence="9" id="KW-1185">Reference proteome</keyword>
<evidence type="ECO:0000256" key="4">
    <source>
        <dbReference type="ARBA" id="ARBA00023136"/>
    </source>
</evidence>
<organism evidence="8 9">
    <name type="scientific">Scardovia wiggsiae F0424</name>
    <dbReference type="NCBI Taxonomy" id="857290"/>
    <lineage>
        <taxon>Bacteria</taxon>
        <taxon>Bacillati</taxon>
        <taxon>Actinomycetota</taxon>
        <taxon>Actinomycetes</taxon>
        <taxon>Bifidobacteriales</taxon>
        <taxon>Bifidobacteriaceae</taxon>
        <taxon>Scardovia</taxon>
    </lineage>
</organism>
<reference evidence="8 9" key="1">
    <citation type="submission" date="2012-01" db="EMBL/GenBank/DDBJ databases">
        <title>The Genome Sequence of Scardovia wiggsiae F0424.</title>
        <authorList>
            <consortium name="The Broad Institute Genome Sequencing Platform"/>
            <person name="Earl A."/>
            <person name="Ward D."/>
            <person name="Feldgarden M."/>
            <person name="Gevers D."/>
            <person name="Izard J."/>
            <person name="Ganesan A."/>
            <person name="Baranova O.V."/>
            <person name="Blanton J.M."/>
            <person name="Tanner A.C."/>
            <person name="Mathney J."/>
            <person name="Dewhirst F.E."/>
            <person name="Young S.K."/>
            <person name="Zeng Q."/>
            <person name="Gargeya S."/>
            <person name="Fitzgerald M."/>
            <person name="Haas B."/>
            <person name="Abouelleil A."/>
            <person name="Alvarado L."/>
            <person name="Arachchi H.M."/>
            <person name="Berlin A."/>
            <person name="Chapman S.B."/>
            <person name="Gearin G."/>
            <person name="Goldberg J."/>
            <person name="Griggs A."/>
            <person name="Gujja S."/>
            <person name="Hansen M."/>
            <person name="Heiman D."/>
            <person name="Howarth C."/>
            <person name="Larimer J."/>
            <person name="Lui A."/>
            <person name="MacDonald P.J.P."/>
            <person name="McCowen C."/>
            <person name="Montmayeur A."/>
            <person name="Murphy C."/>
            <person name="Neiman D."/>
            <person name="Pearson M."/>
            <person name="Priest M."/>
            <person name="Roberts A."/>
            <person name="Saif S."/>
            <person name="Shea T."/>
            <person name="Sisk P."/>
            <person name="Stolte C."/>
            <person name="Sykes S."/>
            <person name="Wortman J."/>
            <person name="Nusbaum C."/>
            <person name="Birren B."/>
        </authorList>
    </citation>
    <scope>NUCLEOTIDE SEQUENCE [LARGE SCALE GENOMIC DNA]</scope>
    <source>
        <strain evidence="8 9">F0424</strain>
    </source>
</reference>
<dbReference type="InterPro" id="IPR036259">
    <property type="entry name" value="MFS_trans_sf"/>
</dbReference>
<proteinExistence type="predicted"/>
<dbReference type="RefSeq" id="WP_007147795.1">
    <property type="nucleotide sequence ID" value="NZ_AKCI01000001.1"/>
</dbReference>
<feature type="compositionally biased region" description="Basic and acidic residues" evidence="5">
    <location>
        <begin position="1"/>
        <end position="30"/>
    </location>
</feature>
<dbReference type="eggNOG" id="COG2211">
    <property type="taxonomic scope" value="Bacteria"/>
</dbReference>
<accession>J0X0F2</accession>
<keyword evidence="3 6" id="KW-1133">Transmembrane helix</keyword>
<evidence type="ECO:0000256" key="5">
    <source>
        <dbReference type="SAM" id="MobiDB-lite"/>
    </source>
</evidence>
<dbReference type="OrthoDB" id="7584869at2"/>
<feature type="transmembrane region" description="Helical" evidence="6">
    <location>
        <begin position="154"/>
        <end position="177"/>
    </location>
</feature>
<feature type="transmembrane region" description="Helical" evidence="6">
    <location>
        <begin position="470"/>
        <end position="493"/>
    </location>
</feature>
<comment type="caution">
    <text evidence="8">The sequence shown here is derived from an EMBL/GenBank/DDBJ whole genome shotgun (WGS) entry which is preliminary data.</text>
</comment>
<dbReference type="STRING" id="857290.HMPREF9156_00731"/>
<dbReference type="GO" id="GO:0022857">
    <property type="term" value="F:transmembrane transporter activity"/>
    <property type="evidence" value="ECO:0007669"/>
    <property type="project" value="InterPro"/>
</dbReference>
<feature type="transmembrane region" description="Helical" evidence="6">
    <location>
        <begin position="114"/>
        <end position="134"/>
    </location>
</feature>
<evidence type="ECO:0000256" key="2">
    <source>
        <dbReference type="ARBA" id="ARBA00022692"/>
    </source>
</evidence>
<dbReference type="InterPro" id="IPR011701">
    <property type="entry name" value="MFS"/>
</dbReference>
<evidence type="ECO:0000259" key="7">
    <source>
        <dbReference type="PROSITE" id="PS50850"/>
    </source>
</evidence>
<feature type="transmembrane region" description="Helical" evidence="6">
    <location>
        <begin position="432"/>
        <end position="449"/>
    </location>
</feature>
<dbReference type="HOGENOM" id="CLU_040011_1_1_11"/>
<feature type="transmembrane region" description="Helical" evidence="6">
    <location>
        <begin position="214"/>
        <end position="235"/>
    </location>
</feature>
<dbReference type="InterPro" id="IPR020846">
    <property type="entry name" value="MFS_dom"/>
</dbReference>
<gene>
    <name evidence="8" type="ORF">HMPREF9156_00731</name>
</gene>
<evidence type="ECO:0000256" key="1">
    <source>
        <dbReference type="ARBA" id="ARBA00004651"/>
    </source>
</evidence>
<sequence>MTSPDDQKNWEHQPSDDSFVRPGIDDRPDYDNALTPEQKESVDKLSKPIMEARPATPETLQNTDVQAVRMTEAAPAVAIAEVAESEPLNPESALNDMRDPMADASGRVPSRGELIRLGIGFTVSAVACAIPWVALNTIILPAVLGQINNNQKTAMLGIVNAVGAVVALLANVIFGTLSDLTRSKRGKRFWWIITGGVIAGVSVGLISVTRNFGLIVLLWSMAQLGYNIMLAPFVATMSDRVPDKVRGTISGFYGAGIAVGQTLGNYVGASLIKQGASGIFAGWMMGLGVFSLIGIITVAIWPADKSNVDQPRDKFSVMMILRSFRPPLHAPDFYYALSGRTLMMGGYWMINSYQLYICQDYIFSDQPDAVKKAAAVIATMSLITLGVSLFAAVTAGPITDRIHMRKIPVALASCLFAVGAAMPLLFHSPLGMYLFAGIAGLGYGIYNAIDQALNVAVLPNPEEAGKDLGILNLANTLSTVIGSVFTSVILGLVRGMTHSGKVPGYAYVWVFIVAIILVLVAAYLIMRIKKVR</sequence>
<dbReference type="Pfam" id="PF07690">
    <property type="entry name" value="MFS_1"/>
    <property type="match status" value="1"/>
</dbReference>
<feature type="domain" description="Major facilitator superfamily (MFS) profile" evidence="7">
    <location>
        <begin position="113"/>
        <end position="532"/>
    </location>
</feature>
<evidence type="ECO:0000256" key="3">
    <source>
        <dbReference type="ARBA" id="ARBA00022989"/>
    </source>
</evidence>
<feature type="compositionally biased region" description="Basic and acidic residues" evidence="5">
    <location>
        <begin position="37"/>
        <end position="46"/>
    </location>
</feature>
<feature type="region of interest" description="Disordered" evidence="5">
    <location>
        <begin position="1"/>
        <end position="46"/>
    </location>
</feature>
<feature type="transmembrane region" description="Helical" evidence="6">
    <location>
        <begin position="247"/>
        <end position="268"/>
    </location>
</feature>
<dbReference type="Proteomes" id="UP000006415">
    <property type="component" value="Unassembled WGS sequence"/>
</dbReference>
<evidence type="ECO:0000256" key="6">
    <source>
        <dbReference type="SAM" id="Phobius"/>
    </source>
</evidence>
<dbReference type="SUPFAM" id="SSF103473">
    <property type="entry name" value="MFS general substrate transporter"/>
    <property type="match status" value="1"/>
</dbReference>
<keyword evidence="2 6" id="KW-0812">Transmembrane</keyword>
<feature type="transmembrane region" description="Helical" evidence="6">
    <location>
        <begin position="505"/>
        <end position="526"/>
    </location>
</feature>